<name>A0A5N6RJ43_9ROSI</name>
<sequence>MEREFGGYGRLQNPPPNSAIERRRRWVEGESVATRAVVGEEEGGRMTCRLRWRENLAGMGGFKTLLLTLQLRGGGDGWRERVWQQGLVDIVAAPDWSESGGPEGSNYASDRALKLQTLFRYWH</sequence>
<dbReference type="Proteomes" id="UP000327013">
    <property type="component" value="Chromosome 6"/>
</dbReference>
<organism evidence="2 3">
    <name type="scientific">Carpinus fangiana</name>
    <dbReference type="NCBI Taxonomy" id="176857"/>
    <lineage>
        <taxon>Eukaryota</taxon>
        <taxon>Viridiplantae</taxon>
        <taxon>Streptophyta</taxon>
        <taxon>Embryophyta</taxon>
        <taxon>Tracheophyta</taxon>
        <taxon>Spermatophyta</taxon>
        <taxon>Magnoliopsida</taxon>
        <taxon>eudicotyledons</taxon>
        <taxon>Gunneridae</taxon>
        <taxon>Pentapetalae</taxon>
        <taxon>rosids</taxon>
        <taxon>fabids</taxon>
        <taxon>Fagales</taxon>
        <taxon>Betulaceae</taxon>
        <taxon>Carpinus</taxon>
    </lineage>
</organism>
<accession>A0A5N6RJ43</accession>
<dbReference type="EMBL" id="CM017326">
    <property type="protein sequence ID" value="KAE8077801.1"/>
    <property type="molecule type" value="Genomic_DNA"/>
</dbReference>
<reference evidence="2 3" key="1">
    <citation type="submission" date="2019-06" db="EMBL/GenBank/DDBJ databases">
        <title>A chromosomal-level reference genome of Carpinus fangiana (Coryloideae, Betulaceae).</title>
        <authorList>
            <person name="Yang X."/>
            <person name="Wang Z."/>
            <person name="Zhang L."/>
            <person name="Hao G."/>
            <person name="Liu J."/>
            <person name="Yang Y."/>
        </authorList>
    </citation>
    <scope>NUCLEOTIDE SEQUENCE [LARGE SCALE GENOMIC DNA]</scope>
    <source>
        <strain evidence="2">Cfa_2016G</strain>
        <tissue evidence="2">Leaf</tissue>
    </source>
</reference>
<gene>
    <name evidence="2" type="ORF">FH972_016329</name>
</gene>
<proteinExistence type="predicted"/>
<feature type="region of interest" description="Disordered" evidence="1">
    <location>
        <begin position="1"/>
        <end position="20"/>
    </location>
</feature>
<protein>
    <submittedName>
        <fullName evidence="2">Uncharacterized protein</fullName>
    </submittedName>
</protein>
<evidence type="ECO:0000313" key="3">
    <source>
        <dbReference type="Proteomes" id="UP000327013"/>
    </source>
</evidence>
<dbReference type="AlphaFoldDB" id="A0A5N6RJ43"/>
<keyword evidence="3" id="KW-1185">Reference proteome</keyword>
<evidence type="ECO:0000256" key="1">
    <source>
        <dbReference type="SAM" id="MobiDB-lite"/>
    </source>
</evidence>
<evidence type="ECO:0000313" key="2">
    <source>
        <dbReference type="EMBL" id="KAE8077801.1"/>
    </source>
</evidence>